<keyword evidence="7 8" id="KW-0472">Membrane</keyword>
<keyword evidence="4 8" id="KW-1003">Cell membrane</keyword>
<evidence type="ECO:0000256" key="2">
    <source>
        <dbReference type="ARBA" id="ARBA00011557"/>
    </source>
</evidence>
<dbReference type="PANTHER" id="PTHR43744:SF8">
    <property type="entry name" value="SN-GLYCEROL-3-PHOSPHATE TRANSPORT SYSTEM PERMEASE PROTEIN UGPE"/>
    <property type="match status" value="1"/>
</dbReference>
<evidence type="ECO:0000256" key="6">
    <source>
        <dbReference type="ARBA" id="ARBA00022989"/>
    </source>
</evidence>
<keyword evidence="6 8" id="KW-1133">Transmembrane helix</keyword>
<organism evidence="9 10">
    <name type="scientific">Muricoccus vinaceus</name>
    <dbReference type="NCBI Taxonomy" id="424704"/>
    <lineage>
        <taxon>Bacteria</taxon>
        <taxon>Pseudomonadati</taxon>
        <taxon>Pseudomonadota</taxon>
        <taxon>Alphaproteobacteria</taxon>
        <taxon>Acetobacterales</taxon>
        <taxon>Roseomonadaceae</taxon>
        <taxon>Muricoccus</taxon>
    </lineage>
</organism>
<evidence type="ECO:0000256" key="5">
    <source>
        <dbReference type="ARBA" id="ARBA00022692"/>
    </source>
</evidence>
<comment type="subunit">
    <text evidence="2 8">The complex is composed of two ATP-binding proteins (UgpC), two transmembrane proteins (UgpA and UgpE) and a solute-binding protein (UgpB).</text>
</comment>
<comment type="caution">
    <text evidence="9">The sequence shown here is derived from an EMBL/GenBank/DDBJ whole genome shotgun (WGS) entry which is preliminary data.</text>
</comment>
<keyword evidence="3 8" id="KW-0813">Transport</keyword>
<dbReference type="PANTHER" id="PTHR43744">
    <property type="entry name" value="ABC TRANSPORTER PERMEASE PROTEIN MG189-RELATED-RELATED"/>
    <property type="match status" value="1"/>
</dbReference>
<name>A0ABV6IRI0_9PROT</name>
<evidence type="ECO:0000256" key="4">
    <source>
        <dbReference type="ARBA" id="ARBA00022475"/>
    </source>
</evidence>
<keyword evidence="5 8" id="KW-0812">Transmembrane</keyword>
<sequence>MIAALLTCMLLYYALVAGSLTTAEVQQAPLPLLPGSAFIENAQAVWTCIGLGRLLLNSATVALGIAVGKLTISLLSAFAITYFRFRFRGAVFWLIFLSRMLPVEVRIVTTFEAIPTCSCPYACSWSRAAKTGSCRP</sequence>
<comment type="function">
    <text evidence="8">Part of the ABC transporter complex UgpBAEC involved in sn-glycerol-3-phosphate (G3P) import. Probably responsible for the translocation of the substrate across the membrane.</text>
</comment>
<dbReference type="Proteomes" id="UP001589789">
    <property type="component" value="Unassembled WGS sequence"/>
</dbReference>
<reference evidence="9 10" key="1">
    <citation type="submission" date="2024-09" db="EMBL/GenBank/DDBJ databases">
        <authorList>
            <person name="Sun Q."/>
            <person name="Mori K."/>
        </authorList>
    </citation>
    <scope>NUCLEOTIDE SEQUENCE [LARGE SCALE GENOMIC DNA]</scope>
    <source>
        <strain evidence="9 10">CCM 7468</strain>
    </source>
</reference>
<keyword evidence="8" id="KW-0997">Cell inner membrane</keyword>
<keyword evidence="10" id="KW-1185">Reference proteome</keyword>
<evidence type="ECO:0000256" key="1">
    <source>
        <dbReference type="ARBA" id="ARBA00004651"/>
    </source>
</evidence>
<evidence type="ECO:0000256" key="8">
    <source>
        <dbReference type="RuleBase" id="RU363056"/>
    </source>
</evidence>
<feature type="transmembrane region" description="Helical" evidence="8">
    <location>
        <begin position="61"/>
        <end position="83"/>
    </location>
</feature>
<evidence type="ECO:0000313" key="10">
    <source>
        <dbReference type="Proteomes" id="UP001589789"/>
    </source>
</evidence>
<comment type="caution">
    <text evidence="8">Lacks conserved residue(s) required for the propagation of feature annotation.</text>
</comment>
<accession>A0ABV6IRI0</accession>
<proteinExistence type="predicted"/>
<comment type="subcellular location">
    <subcellularLocation>
        <location evidence="8">Cell inner membrane</location>
        <topology evidence="8">Multi-pass membrane protein</topology>
    </subcellularLocation>
    <subcellularLocation>
        <location evidence="1">Cell membrane</location>
        <topology evidence="1">Multi-pass membrane protein</topology>
    </subcellularLocation>
</comment>
<evidence type="ECO:0000256" key="3">
    <source>
        <dbReference type="ARBA" id="ARBA00022448"/>
    </source>
</evidence>
<dbReference type="InterPro" id="IPR035906">
    <property type="entry name" value="MetI-like_sf"/>
</dbReference>
<dbReference type="Gene3D" id="1.10.3720.10">
    <property type="entry name" value="MetI-like"/>
    <property type="match status" value="1"/>
</dbReference>
<gene>
    <name evidence="8" type="primary">ugpE</name>
    <name evidence="9" type="ORF">ACFFIC_10405</name>
</gene>
<dbReference type="EMBL" id="JBHLVZ010000019">
    <property type="protein sequence ID" value="MFC0385957.1"/>
    <property type="molecule type" value="Genomic_DNA"/>
</dbReference>
<evidence type="ECO:0000256" key="7">
    <source>
        <dbReference type="ARBA" id="ARBA00023136"/>
    </source>
</evidence>
<dbReference type="SUPFAM" id="SSF161098">
    <property type="entry name" value="MetI-like"/>
    <property type="match status" value="1"/>
</dbReference>
<protein>
    <recommendedName>
        <fullName evidence="8">sn-glycerol-3-phosphate transport system permease protein UgpE</fullName>
    </recommendedName>
</protein>
<dbReference type="RefSeq" id="WP_377050098.1">
    <property type="nucleotide sequence ID" value="NZ_JBHLVZ010000019.1"/>
</dbReference>
<evidence type="ECO:0000313" key="9">
    <source>
        <dbReference type="EMBL" id="MFC0385957.1"/>
    </source>
</evidence>